<dbReference type="InterPro" id="IPR035909">
    <property type="entry name" value="CheB_C"/>
</dbReference>
<gene>
    <name evidence="5" type="primary">cheB</name>
    <name evidence="10" type="ORF">A6E14_04220</name>
</gene>
<dbReference type="Gene3D" id="3.40.50.2300">
    <property type="match status" value="1"/>
</dbReference>
<keyword evidence="3 5" id="KW-0378">Hydrolase</keyword>
<comment type="function">
    <text evidence="5">Involved in chemotaxis. Part of a chemotaxis signal transduction system that modulates chemotaxis in response to various stimuli. Catalyzes the demethylation of specific methylglutamate residues introduced into the chemoreceptors (methyl-accepting chemotaxis proteins or MCP) by CheR. Also mediates the irreversible deamidation of specific glutamine residues to glutamic acid.</text>
</comment>
<dbReference type="SUPFAM" id="SSF52172">
    <property type="entry name" value="CheY-like"/>
    <property type="match status" value="1"/>
</dbReference>
<evidence type="ECO:0000256" key="3">
    <source>
        <dbReference type="ARBA" id="ARBA00022801"/>
    </source>
</evidence>
<comment type="catalytic activity">
    <reaction evidence="4 5">
        <text>[protein]-L-glutamate 5-O-methyl ester + H2O = L-glutamyl-[protein] + methanol + H(+)</text>
        <dbReference type="Rhea" id="RHEA:23236"/>
        <dbReference type="Rhea" id="RHEA-COMP:10208"/>
        <dbReference type="Rhea" id="RHEA-COMP:10311"/>
        <dbReference type="ChEBI" id="CHEBI:15377"/>
        <dbReference type="ChEBI" id="CHEBI:15378"/>
        <dbReference type="ChEBI" id="CHEBI:17790"/>
        <dbReference type="ChEBI" id="CHEBI:29973"/>
        <dbReference type="ChEBI" id="CHEBI:82795"/>
        <dbReference type="EC" id="3.1.1.61"/>
    </reaction>
</comment>
<name>A0A1B9R2S2_9VIBR</name>
<comment type="similarity">
    <text evidence="5">Belongs to the CheB family.</text>
</comment>
<dbReference type="NCBIfam" id="NF001965">
    <property type="entry name" value="PRK00742.1"/>
    <property type="match status" value="1"/>
</dbReference>
<evidence type="ECO:0000259" key="8">
    <source>
        <dbReference type="PROSITE" id="PS50110"/>
    </source>
</evidence>
<dbReference type="Gene3D" id="3.40.50.180">
    <property type="entry name" value="Methylesterase CheB, C-terminal domain"/>
    <property type="match status" value="1"/>
</dbReference>
<evidence type="ECO:0000256" key="4">
    <source>
        <dbReference type="ARBA" id="ARBA00048267"/>
    </source>
</evidence>
<feature type="active site" evidence="5 6">
    <location>
        <position position="164"/>
    </location>
</feature>
<evidence type="ECO:0000259" key="9">
    <source>
        <dbReference type="PROSITE" id="PS50122"/>
    </source>
</evidence>
<evidence type="ECO:0000256" key="6">
    <source>
        <dbReference type="PROSITE-ProRule" id="PRU00050"/>
    </source>
</evidence>
<feature type="active site" evidence="5 6">
    <location>
        <position position="287"/>
    </location>
</feature>
<comment type="catalytic activity">
    <reaction evidence="5">
        <text>L-glutaminyl-[protein] + H2O = L-glutamyl-[protein] + NH4(+)</text>
        <dbReference type="Rhea" id="RHEA:16441"/>
        <dbReference type="Rhea" id="RHEA-COMP:10207"/>
        <dbReference type="Rhea" id="RHEA-COMP:10208"/>
        <dbReference type="ChEBI" id="CHEBI:15377"/>
        <dbReference type="ChEBI" id="CHEBI:28938"/>
        <dbReference type="ChEBI" id="CHEBI:29973"/>
        <dbReference type="ChEBI" id="CHEBI:30011"/>
        <dbReference type="EC" id="3.5.1.44"/>
    </reaction>
</comment>
<dbReference type="PROSITE" id="PS50110">
    <property type="entry name" value="RESPONSE_REGULATORY"/>
    <property type="match status" value="1"/>
</dbReference>
<keyword evidence="2 5" id="KW-0145">Chemotaxis</keyword>
<dbReference type="EC" id="3.1.1.61" evidence="5"/>
<dbReference type="PANTHER" id="PTHR42872:SF6">
    <property type="entry name" value="PROTEIN-GLUTAMATE METHYLESTERASE_PROTEIN-GLUTAMINE GLUTAMINASE"/>
    <property type="match status" value="1"/>
</dbReference>
<evidence type="ECO:0000256" key="2">
    <source>
        <dbReference type="ARBA" id="ARBA00022500"/>
    </source>
</evidence>
<dbReference type="Pfam" id="PF01339">
    <property type="entry name" value="CheB_methylest"/>
    <property type="match status" value="1"/>
</dbReference>
<evidence type="ECO:0000313" key="11">
    <source>
        <dbReference type="Proteomes" id="UP000093173"/>
    </source>
</evidence>
<dbReference type="InterPro" id="IPR000673">
    <property type="entry name" value="Sig_transdc_resp-reg_Me-estase"/>
</dbReference>
<accession>A0A1B9R2S2</accession>
<dbReference type="GO" id="GO:0050568">
    <property type="term" value="F:protein-glutamine glutaminase activity"/>
    <property type="evidence" value="ECO:0007669"/>
    <property type="project" value="UniProtKB-UniRule"/>
</dbReference>
<feature type="active site" evidence="5 6">
    <location>
        <position position="190"/>
    </location>
</feature>
<dbReference type="SUPFAM" id="SSF52738">
    <property type="entry name" value="Methylesterase CheB, C-terminal domain"/>
    <property type="match status" value="1"/>
</dbReference>
<dbReference type="RefSeq" id="WP_017037520.1">
    <property type="nucleotide sequence ID" value="NZ_JBNGCH010000098.1"/>
</dbReference>
<dbReference type="PIRSF" id="PIRSF000876">
    <property type="entry name" value="RR_chemtxs_CheB"/>
    <property type="match status" value="1"/>
</dbReference>
<feature type="modified residue" description="4-aspartylphosphate" evidence="5 7">
    <location>
        <position position="56"/>
    </location>
</feature>
<evidence type="ECO:0000256" key="5">
    <source>
        <dbReference type="HAMAP-Rule" id="MF_00099"/>
    </source>
</evidence>
<evidence type="ECO:0000256" key="7">
    <source>
        <dbReference type="PROSITE-ProRule" id="PRU00169"/>
    </source>
</evidence>
<sequence>MNKIKVLVVDDSAVFRALLTQLINSDPELEVVAAAEDPYEARQMIKQYNPDVLTLDIEMPKMNGVQFLRNLMRLRPMPVVMISTLTQHGAEPTLEALETGAVDYFPKPAVEATGEIVEYKTEINTKIRMAARANVQTASPIEIAPEVDPSKKHIHCELIAIGASTGGTEAVKNVLSALPAGLPPIIITQHISAMFTRAFAKRLDDASDIDVKELTASKAPLINGCAYVAPGDKHITVYRRGNHLFCQLDDSPAVNRHKPSVDVMFNSVAEVVGDKAIGVLLTGMGNDGGKGMLNLKNKGAITFAQDEQSSVVWGMPKVAYELGAVDKLLSLSQIPKQLFHCIYK</sequence>
<comment type="caution">
    <text evidence="10">The sequence shown here is derived from an EMBL/GenBank/DDBJ whole genome shotgun (WGS) entry which is preliminary data.</text>
</comment>
<dbReference type="InterPro" id="IPR008248">
    <property type="entry name" value="CheB-like"/>
</dbReference>
<dbReference type="AlphaFoldDB" id="A0A1B9R2S2"/>
<comment type="domain">
    <text evidence="5">Contains a C-terminal catalytic domain, and an N-terminal region which modulates catalytic activity.</text>
</comment>
<comment type="subcellular location">
    <subcellularLocation>
        <location evidence="5">Cytoplasm</location>
    </subcellularLocation>
</comment>
<dbReference type="Proteomes" id="UP000093173">
    <property type="component" value="Unassembled WGS sequence"/>
</dbReference>
<dbReference type="Pfam" id="PF00072">
    <property type="entry name" value="Response_reg"/>
    <property type="match status" value="1"/>
</dbReference>
<comment type="PTM">
    <text evidence="5">Phosphorylated by CheA. Phosphorylation of the N-terminal regulatory domain activates the methylesterase activity.</text>
</comment>
<keyword evidence="1 5" id="KW-0963">Cytoplasm</keyword>
<dbReference type="HAMAP" id="MF_00099">
    <property type="entry name" value="CheB_chemtxs"/>
    <property type="match status" value="1"/>
</dbReference>
<reference evidence="11" key="1">
    <citation type="submission" date="2016-06" db="EMBL/GenBank/DDBJ databases">
        <authorList>
            <person name="Hehemann J.-H."/>
            <person name="Arevalo P."/>
            <person name="Datta M.S."/>
            <person name="Polz M.F."/>
        </authorList>
    </citation>
    <scope>NUCLEOTIDE SEQUENCE [LARGE SCALE GENOMIC DNA]</scope>
    <source>
        <strain evidence="11">9CSC122</strain>
    </source>
</reference>
<dbReference type="CDD" id="cd16432">
    <property type="entry name" value="CheB_Rec"/>
    <property type="match status" value="1"/>
</dbReference>
<organism evidence="10 11">
    <name type="scientific">Vibrio genomosp. F10</name>
    <dbReference type="NCBI Taxonomy" id="723171"/>
    <lineage>
        <taxon>Bacteria</taxon>
        <taxon>Pseudomonadati</taxon>
        <taxon>Pseudomonadota</taxon>
        <taxon>Gammaproteobacteria</taxon>
        <taxon>Vibrionales</taxon>
        <taxon>Vibrionaceae</taxon>
        <taxon>Vibrio</taxon>
    </lineage>
</organism>
<dbReference type="GO" id="GO:0006935">
    <property type="term" value="P:chemotaxis"/>
    <property type="evidence" value="ECO:0007669"/>
    <property type="project" value="UniProtKB-UniRule"/>
</dbReference>
<protein>
    <recommendedName>
        <fullName evidence="5">Protein-glutamate methylesterase/protein-glutamine glutaminase</fullName>
        <ecNumber evidence="5">3.1.1.61</ecNumber>
        <ecNumber evidence="5">3.5.1.44</ecNumber>
    </recommendedName>
</protein>
<keyword evidence="5 7" id="KW-0597">Phosphoprotein</keyword>
<dbReference type="EMBL" id="MAJZ01000098">
    <property type="protein sequence ID" value="OCH78580.1"/>
    <property type="molecule type" value="Genomic_DNA"/>
</dbReference>
<dbReference type="SMART" id="SM00448">
    <property type="entry name" value="REC"/>
    <property type="match status" value="1"/>
</dbReference>
<dbReference type="EC" id="3.5.1.44" evidence="5"/>
<evidence type="ECO:0000313" key="10">
    <source>
        <dbReference type="EMBL" id="OCH78580.1"/>
    </source>
</evidence>
<dbReference type="InterPro" id="IPR001789">
    <property type="entry name" value="Sig_transdc_resp-reg_receiver"/>
</dbReference>
<dbReference type="GO" id="GO:0005737">
    <property type="term" value="C:cytoplasm"/>
    <property type="evidence" value="ECO:0007669"/>
    <property type="project" value="UniProtKB-SubCell"/>
</dbReference>
<dbReference type="GO" id="GO:0008984">
    <property type="term" value="F:protein-glutamate methylesterase activity"/>
    <property type="evidence" value="ECO:0007669"/>
    <property type="project" value="UniProtKB-UniRule"/>
</dbReference>
<dbReference type="CDD" id="cd17541">
    <property type="entry name" value="REC_CheB-like"/>
    <property type="match status" value="1"/>
</dbReference>
<dbReference type="GO" id="GO:0000156">
    <property type="term" value="F:phosphorelay response regulator activity"/>
    <property type="evidence" value="ECO:0007669"/>
    <property type="project" value="InterPro"/>
</dbReference>
<dbReference type="PANTHER" id="PTHR42872">
    <property type="entry name" value="PROTEIN-GLUTAMATE METHYLESTERASE/PROTEIN-GLUTAMINE GLUTAMINASE"/>
    <property type="match status" value="1"/>
</dbReference>
<dbReference type="PROSITE" id="PS50122">
    <property type="entry name" value="CHEB"/>
    <property type="match status" value="1"/>
</dbReference>
<dbReference type="InterPro" id="IPR011006">
    <property type="entry name" value="CheY-like_superfamily"/>
</dbReference>
<feature type="domain" description="Response regulatory" evidence="8">
    <location>
        <begin position="5"/>
        <end position="122"/>
    </location>
</feature>
<feature type="domain" description="CheB-type methylesterase" evidence="9">
    <location>
        <begin position="157"/>
        <end position="344"/>
    </location>
</feature>
<keyword evidence="11" id="KW-1185">Reference proteome</keyword>
<evidence type="ECO:0000256" key="1">
    <source>
        <dbReference type="ARBA" id="ARBA00022490"/>
    </source>
</evidence>
<dbReference type="NCBIfam" id="NF009206">
    <property type="entry name" value="PRK12555.1"/>
    <property type="match status" value="1"/>
</dbReference>
<proteinExistence type="inferred from homology"/>